<reference evidence="6" key="1">
    <citation type="journal article" date="2019" name="Int. J. Syst. Evol. Microbiol.">
        <title>The Global Catalogue of Microorganisms (GCM) 10K type strain sequencing project: providing services to taxonomists for standard genome sequencing and annotation.</title>
        <authorList>
            <consortium name="The Broad Institute Genomics Platform"/>
            <consortium name="The Broad Institute Genome Sequencing Center for Infectious Disease"/>
            <person name="Wu L."/>
            <person name="Ma J."/>
        </authorList>
    </citation>
    <scope>NUCLEOTIDE SEQUENCE [LARGE SCALE GENOMIC DNA]</scope>
    <source>
        <strain evidence="6">KCTC 3950</strain>
    </source>
</reference>
<evidence type="ECO:0000313" key="6">
    <source>
        <dbReference type="Proteomes" id="UP001597541"/>
    </source>
</evidence>
<dbReference type="InterPro" id="IPR001279">
    <property type="entry name" value="Metallo-B-lactamas"/>
</dbReference>
<evidence type="ECO:0000256" key="2">
    <source>
        <dbReference type="ARBA" id="ARBA00034301"/>
    </source>
</evidence>
<comment type="caution">
    <text evidence="5">The sequence shown here is derived from an EMBL/GenBank/DDBJ whole genome shotgun (WGS) entry which is preliminary data.</text>
</comment>
<keyword evidence="6" id="KW-1185">Reference proteome</keyword>
<comment type="catalytic activity">
    <reaction evidence="3">
        <text>3',5'-cyclic UMP + H2O = UMP + H(+)</text>
        <dbReference type="Rhea" id="RHEA:70575"/>
        <dbReference type="ChEBI" id="CHEBI:15377"/>
        <dbReference type="ChEBI" id="CHEBI:15378"/>
        <dbReference type="ChEBI" id="CHEBI:57865"/>
        <dbReference type="ChEBI" id="CHEBI:184387"/>
    </reaction>
    <physiologicalReaction direction="left-to-right" evidence="3">
        <dbReference type="Rhea" id="RHEA:70576"/>
    </physiologicalReaction>
</comment>
<proteinExistence type="predicted"/>
<comment type="catalytic activity">
    <reaction evidence="1">
        <text>3',5'-cyclic CMP + H2O = CMP + H(+)</text>
        <dbReference type="Rhea" id="RHEA:72675"/>
        <dbReference type="ChEBI" id="CHEBI:15377"/>
        <dbReference type="ChEBI" id="CHEBI:15378"/>
        <dbReference type="ChEBI" id="CHEBI:58003"/>
        <dbReference type="ChEBI" id="CHEBI:60377"/>
    </reaction>
    <physiologicalReaction direction="left-to-right" evidence="1">
        <dbReference type="Rhea" id="RHEA:72676"/>
    </physiologicalReaction>
</comment>
<dbReference type="SUPFAM" id="SSF56281">
    <property type="entry name" value="Metallo-hydrolase/oxidoreductase"/>
    <property type="match status" value="1"/>
</dbReference>
<gene>
    <name evidence="5" type="ORF">ACFSUF_07800</name>
</gene>
<dbReference type="Proteomes" id="UP001597541">
    <property type="component" value="Unassembled WGS sequence"/>
</dbReference>
<dbReference type="Gene3D" id="3.60.15.10">
    <property type="entry name" value="Ribonuclease Z/Hydroxyacylglutathione hydrolase-like"/>
    <property type="match status" value="1"/>
</dbReference>
<dbReference type="InterPro" id="IPR050114">
    <property type="entry name" value="UPF0173_UPF0282_UlaG_hydrolase"/>
</dbReference>
<protein>
    <submittedName>
        <fullName evidence="5">MBL fold metallo-hydrolase</fullName>
    </submittedName>
</protein>
<evidence type="ECO:0000313" key="5">
    <source>
        <dbReference type="EMBL" id="MFD2612321.1"/>
    </source>
</evidence>
<name>A0ABW5PBI4_9BACL</name>
<evidence type="ECO:0000256" key="1">
    <source>
        <dbReference type="ARBA" id="ARBA00034221"/>
    </source>
</evidence>
<evidence type="ECO:0000256" key="3">
    <source>
        <dbReference type="ARBA" id="ARBA00048505"/>
    </source>
</evidence>
<sequence>MSTFYKHVKTGTELIDQINRTEVPSDGMAMWHLGQESMVFKRGGLIVYIDPYLSNSIDEMYGGAPRSFPTPVEPNQVTNADYVFITHEHADHLDPVSIKGIAEGSPGARFVVPAPFKQNLTDLGISPERMILAYAAEPIKAEGLEVTPVACMHEQFEQDEKGHHKFLGYVFDWDGLVLYHAGDTVIFPELIEQLKPLRIEVACLPINGHDFRRNNQNLAGNMTFREAADLTEEIGADLVVPMHYDLFAFNTDNPAYFVDYLHRAYPDQPFKMFVPGERMLHLSSRL</sequence>
<accession>A0ABW5PBI4</accession>
<dbReference type="EMBL" id="JBHUME010000007">
    <property type="protein sequence ID" value="MFD2612321.1"/>
    <property type="molecule type" value="Genomic_DNA"/>
</dbReference>
<dbReference type="PANTHER" id="PTHR43546">
    <property type="entry name" value="UPF0173 METAL-DEPENDENT HYDROLASE MJ1163-RELATED"/>
    <property type="match status" value="1"/>
</dbReference>
<feature type="domain" description="Metallo-beta-lactamase" evidence="4">
    <location>
        <begin position="47"/>
        <end position="244"/>
    </location>
</feature>
<comment type="function">
    <text evidence="2">Counteracts the endogenous Pycsar antiviral defense system. Phosphodiesterase that enables metal-dependent hydrolysis of host cyclic nucleotide Pycsar defense signals such as cCMP and cUMP.</text>
</comment>
<dbReference type="RefSeq" id="WP_377601798.1">
    <property type="nucleotide sequence ID" value="NZ_JBHUME010000007.1"/>
</dbReference>
<evidence type="ECO:0000259" key="4">
    <source>
        <dbReference type="Pfam" id="PF12706"/>
    </source>
</evidence>
<organism evidence="5 6">
    <name type="scientific">Paenibacillus gansuensis</name>
    <dbReference type="NCBI Taxonomy" id="306542"/>
    <lineage>
        <taxon>Bacteria</taxon>
        <taxon>Bacillati</taxon>
        <taxon>Bacillota</taxon>
        <taxon>Bacilli</taxon>
        <taxon>Bacillales</taxon>
        <taxon>Paenibacillaceae</taxon>
        <taxon>Paenibacillus</taxon>
    </lineage>
</organism>
<dbReference type="InterPro" id="IPR036866">
    <property type="entry name" value="RibonucZ/Hydroxyglut_hydro"/>
</dbReference>
<dbReference type="Pfam" id="PF12706">
    <property type="entry name" value="Lactamase_B_2"/>
    <property type="match status" value="1"/>
</dbReference>